<evidence type="ECO:0000256" key="1">
    <source>
        <dbReference type="ARBA" id="ARBA00022723"/>
    </source>
</evidence>
<dbReference type="Pfam" id="PF02008">
    <property type="entry name" value="zf-CXXC"/>
    <property type="match status" value="1"/>
</dbReference>
<keyword evidence="4" id="KW-0040">ANK repeat</keyword>
<evidence type="ECO:0000256" key="4">
    <source>
        <dbReference type="PROSITE-ProRule" id="PRU00023"/>
    </source>
</evidence>
<evidence type="ECO:0000259" key="6">
    <source>
        <dbReference type="PROSITE" id="PS51058"/>
    </source>
</evidence>
<proteinExistence type="predicted"/>
<feature type="compositionally biased region" description="Pro residues" evidence="5">
    <location>
        <begin position="1"/>
        <end position="18"/>
    </location>
</feature>
<keyword evidence="8" id="KW-1185">Reference proteome</keyword>
<dbReference type="InterPro" id="IPR036770">
    <property type="entry name" value="Ankyrin_rpt-contain_sf"/>
</dbReference>
<evidence type="ECO:0000256" key="2">
    <source>
        <dbReference type="ARBA" id="ARBA00022771"/>
    </source>
</evidence>
<dbReference type="InterPro" id="IPR002110">
    <property type="entry name" value="Ankyrin_rpt"/>
</dbReference>
<dbReference type="GO" id="GO:0008270">
    <property type="term" value="F:zinc ion binding"/>
    <property type="evidence" value="ECO:0007669"/>
    <property type="project" value="UniProtKB-KW"/>
</dbReference>
<dbReference type="Gene3D" id="1.25.40.20">
    <property type="entry name" value="Ankyrin repeat-containing domain"/>
    <property type="match status" value="1"/>
</dbReference>
<keyword evidence="3" id="KW-0862">Zinc</keyword>
<accession>A0A9W7EDE1</accession>
<dbReference type="OrthoDB" id="20872at2759"/>
<keyword evidence="1" id="KW-0479">Metal-binding</keyword>
<sequence>MTSIPSPPPPPPPPPPPTDTSSTLPNPPSTSTTTTTSNSINQNQSWTHGSLVNDPLQFAMGTYISSNPPPNLPTVIYNKKSTSCGSCPQCLTPNCGTCTHCLDMPKFGGSGKSRQRCKSRMCNNKIVKPKNINLPSIPYNAPTVNTSMYPPTSTENNQNLREYRCTRCGQPKKGHVCTADPDAPETWTQWKPTPVPKQQVYTVNYIQAVIQELEPPPPGELEIWTSRLYKDEEEGSWGGEFRVCHYEKEGVRKVGVRVEESWMEFQFASLWKNGGSEGKRNFRLWKGDVIVGIGGKGVETFFGMEDRTLENMEEEWKGNFVDLTVMRGTKSVTPKHFVVNPIYGIPFYDCDSSDEEVEDKSEGVVITAIEDAREWLKNRKDKWRGWRGIGANYQHGDVVGSRFWEEEEKGSFEEWYEVVKEDWENNYSWNRKTRKALIAKYDKGGVTLSKDGLEQWLAVRKIGWQVERIKRKKKRKLEEPTVGTSTASLLHEMTSLTHVSNPILKDIVNFSTELNRGPITKHVYSLDWIFDVARNGNDDVVYYFMSYLSQFELMKLCMLSRSTREQIEERENIWKMKCKSHRRWNLPSRPRKGWFDLYFTKYKTSTLLTRRNSDALLLRFSQLLDKGDALSQVQKLVKQSEADWDFGINYTSGSVLDRNGLLNYAVIKQRKNVVKWLVDGKNAWIETSDAGGFTPLLNAVYNNDLYFVRYFLSRGSNRNAIGITHSSQGFKANFEGLKAEGWARKKGFEEVANEIKYGVSKFVR</sequence>
<dbReference type="SUPFAM" id="SSF48403">
    <property type="entry name" value="Ankyrin repeat"/>
    <property type="match status" value="1"/>
</dbReference>
<name>A0A9W7EDE1_9STRA</name>
<dbReference type="AlphaFoldDB" id="A0A9W7EDE1"/>
<evidence type="ECO:0000256" key="3">
    <source>
        <dbReference type="ARBA" id="ARBA00022833"/>
    </source>
</evidence>
<dbReference type="Proteomes" id="UP001165122">
    <property type="component" value="Unassembled WGS sequence"/>
</dbReference>
<feature type="compositionally biased region" description="Low complexity" evidence="5">
    <location>
        <begin position="19"/>
        <end position="39"/>
    </location>
</feature>
<feature type="repeat" description="ANK" evidence="4">
    <location>
        <begin position="691"/>
        <end position="723"/>
    </location>
</feature>
<feature type="region of interest" description="Disordered" evidence="5">
    <location>
        <begin position="1"/>
        <end position="47"/>
    </location>
</feature>
<feature type="domain" description="CXXC-type" evidence="6">
    <location>
        <begin position="76"/>
        <end position="123"/>
    </location>
</feature>
<dbReference type="PROSITE" id="PS50088">
    <property type="entry name" value="ANK_REPEAT"/>
    <property type="match status" value="1"/>
</dbReference>
<protein>
    <recommendedName>
        <fullName evidence="6">CXXC-type domain-containing protein</fullName>
    </recommendedName>
</protein>
<dbReference type="EMBL" id="BRXW01000686">
    <property type="protein sequence ID" value="GMH73940.1"/>
    <property type="molecule type" value="Genomic_DNA"/>
</dbReference>
<keyword evidence="2" id="KW-0863">Zinc-finger</keyword>
<evidence type="ECO:0000256" key="5">
    <source>
        <dbReference type="SAM" id="MobiDB-lite"/>
    </source>
</evidence>
<evidence type="ECO:0000313" key="7">
    <source>
        <dbReference type="EMBL" id="GMH73940.1"/>
    </source>
</evidence>
<evidence type="ECO:0000313" key="8">
    <source>
        <dbReference type="Proteomes" id="UP001165122"/>
    </source>
</evidence>
<dbReference type="SMART" id="SM00248">
    <property type="entry name" value="ANK"/>
    <property type="match status" value="2"/>
</dbReference>
<dbReference type="InterPro" id="IPR002857">
    <property type="entry name" value="Znf_CXXC"/>
</dbReference>
<comment type="caution">
    <text evidence="7">The sequence shown here is derived from an EMBL/GenBank/DDBJ whole genome shotgun (WGS) entry which is preliminary data.</text>
</comment>
<dbReference type="GO" id="GO:0003677">
    <property type="term" value="F:DNA binding"/>
    <property type="evidence" value="ECO:0007669"/>
    <property type="project" value="InterPro"/>
</dbReference>
<dbReference type="PROSITE" id="PS51058">
    <property type="entry name" value="ZF_CXXC"/>
    <property type="match status" value="1"/>
</dbReference>
<gene>
    <name evidence="7" type="ORF">TrLO_g7293</name>
</gene>
<reference evidence="8" key="1">
    <citation type="journal article" date="2023" name="Commun. Biol.">
        <title>Genome analysis of Parmales, the sister group of diatoms, reveals the evolutionary specialization of diatoms from phago-mixotrophs to photoautotrophs.</title>
        <authorList>
            <person name="Ban H."/>
            <person name="Sato S."/>
            <person name="Yoshikawa S."/>
            <person name="Yamada K."/>
            <person name="Nakamura Y."/>
            <person name="Ichinomiya M."/>
            <person name="Sato N."/>
            <person name="Blanc-Mathieu R."/>
            <person name="Endo H."/>
            <person name="Kuwata A."/>
            <person name="Ogata H."/>
        </authorList>
    </citation>
    <scope>NUCLEOTIDE SEQUENCE [LARGE SCALE GENOMIC DNA]</scope>
    <source>
        <strain evidence="8">NIES 3700</strain>
    </source>
</reference>
<organism evidence="7 8">
    <name type="scientific">Triparma laevis f. longispina</name>
    <dbReference type="NCBI Taxonomy" id="1714387"/>
    <lineage>
        <taxon>Eukaryota</taxon>
        <taxon>Sar</taxon>
        <taxon>Stramenopiles</taxon>
        <taxon>Ochrophyta</taxon>
        <taxon>Bolidophyceae</taxon>
        <taxon>Parmales</taxon>
        <taxon>Triparmaceae</taxon>
        <taxon>Triparma</taxon>
    </lineage>
</organism>
<dbReference type="SUPFAM" id="SSF101447">
    <property type="entry name" value="Formin homology 2 domain (FH2 domain)"/>
    <property type="match status" value="1"/>
</dbReference>